<dbReference type="Gramene" id="LPERR08G13890.1">
    <property type="protein sequence ID" value="LPERR08G13890.1"/>
    <property type="gene ID" value="LPERR08G13890"/>
</dbReference>
<evidence type="ECO:0000256" key="7">
    <source>
        <dbReference type="ARBA" id="ARBA00022723"/>
    </source>
</evidence>
<dbReference type="Proteomes" id="UP000032180">
    <property type="component" value="Chromosome 8"/>
</dbReference>
<dbReference type="AlphaFoldDB" id="A0A0D9X8I5"/>
<dbReference type="FunFam" id="3.30.40.10:FF:000230">
    <property type="entry name" value="RBR-type E3 ubiquitin transferase"/>
    <property type="match status" value="2"/>
</dbReference>
<evidence type="ECO:0000259" key="13">
    <source>
        <dbReference type="PROSITE" id="PS50089"/>
    </source>
</evidence>
<feature type="domain" description="RING-type" evidence="13">
    <location>
        <begin position="110"/>
        <end position="160"/>
    </location>
</feature>
<dbReference type="SMART" id="SM00647">
    <property type="entry name" value="IBR"/>
    <property type="match status" value="4"/>
</dbReference>
<dbReference type="PROSITE" id="PS00518">
    <property type="entry name" value="ZF_RING_1"/>
    <property type="match status" value="2"/>
</dbReference>
<dbReference type="GO" id="GO:0061630">
    <property type="term" value="F:ubiquitin protein ligase activity"/>
    <property type="evidence" value="ECO:0007669"/>
    <property type="project" value="UniProtKB-EC"/>
</dbReference>
<reference evidence="16" key="2">
    <citation type="submission" date="2013-12" db="EMBL/GenBank/DDBJ databases">
        <authorList>
            <person name="Yu Y."/>
            <person name="Lee S."/>
            <person name="de Baynast K."/>
            <person name="Wissotski M."/>
            <person name="Liu L."/>
            <person name="Talag J."/>
            <person name="Goicoechea J."/>
            <person name="Angelova A."/>
            <person name="Jetty R."/>
            <person name="Kudrna D."/>
            <person name="Golser W."/>
            <person name="Rivera L."/>
            <person name="Zhang J."/>
            <person name="Wing R."/>
        </authorList>
    </citation>
    <scope>NUCLEOTIDE SEQUENCE</scope>
</reference>
<evidence type="ECO:0000256" key="12">
    <source>
        <dbReference type="PROSITE-ProRule" id="PRU00175"/>
    </source>
</evidence>
<keyword evidence="6" id="KW-0808">Transferase</keyword>
<evidence type="ECO:0000256" key="5">
    <source>
        <dbReference type="ARBA" id="ARBA00012251"/>
    </source>
</evidence>
<accession>A0A0D9X8I5</accession>
<dbReference type="InterPro" id="IPR001841">
    <property type="entry name" value="Znf_RING"/>
</dbReference>
<keyword evidence="9 12" id="KW-0863">Zinc-finger</keyword>
<dbReference type="Pfam" id="PF22191">
    <property type="entry name" value="IBR_1"/>
    <property type="match status" value="2"/>
</dbReference>
<dbReference type="GO" id="GO:0016567">
    <property type="term" value="P:protein ubiquitination"/>
    <property type="evidence" value="ECO:0007669"/>
    <property type="project" value="InterPro"/>
</dbReference>
<evidence type="ECO:0000259" key="14">
    <source>
        <dbReference type="PROSITE" id="PS51873"/>
    </source>
</evidence>
<keyword evidence="16" id="KW-1185">Reference proteome</keyword>
<dbReference type="SMART" id="SM00184">
    <property type="entry name" value="RING"/>
    <property type="match status" value="2"/>
</dbReference>
<dbReference type="Gene3D" id="1.20.120.1750">
    <property type="match status" value="1"/>
</dbReference>
<dbReference type="SUPFAM" id="SSF57850">
    <property type="entry name" value="RING/U-box"/>
    <property type="match status" value="6"/>
</dbReference>
<comment type="function">
    <text evidence="3">Might act as an E3 ubiquitin-protein ligase, or as part of E3 complex, which accepts ubiquitin from specific E2 ubiquitin-conjugating enzymes and then transfers it to substrates.</text>
</comment>
<dbReference type="Pfam" id="PF01485">
    <property type="entry name" value="IBR"/>
    <property type="match status" value="2"/>
</dbReference>
<dbReference type="InterPro" id="IPR027370">
    <property type="entry name" value="Znf-RING_euk"/>
</dbReference>
<evidence type="ECO:0000256" key="11">
    <source>
        <dbReference type="ARBA" id="ARBA00022833"/>
    </source>
</evidence>
<dbReference type="Pfam" id="PF13445">
    <property type="entry name" value="zf-RING_UBOX"/>
    <property type="match status" value="1"/>
</dbReference>
<reference evidence="15 16" key="1">
    <citation type="submission" date="2012-08" db="EMBL/GenBank/DDBJ databases">
        <title>Oryza genome evolution.</title>
        <authorList>
            <person name="Wing R.A."/>
        </authorList>
    </citation>
    <scope>NUCLEOTIDE SEQUENCE</scope>
</reference>
<dbReference type="Gene3D" id="3.30.40.10">
    <property type="entry name" value="Zinc/RING finger domain, C3HC4 (zinc finger)"/>
    <property type="match status" value="2"/>
</dbReference>
<dbReference type="EnsemblPlants" id="LPERR08G13890.1">
    <property type="protein sequence ID" value="LPERR08G13890.1"/>
    <property type="gene ID" value="LPERR08G13890"/>
</dbReference>
<evidence type="ECO:0000256" key="9">
    <source>
        <dbReference type="ARBA" id="ARBA00022771"/>
    </source>
</evidence>
<comment type="catalytic activity">
    <reaction evidence="1">
        <text>[E2 ubiquitin-conjugating enzyme]-S-ubiquitinyl-L-cysteine + [acceptor protein]-L-lysine = [E2 ubiquitin-conjugating enzyme]-L-cysteine + [acceptor protein]-N(6)-ubiquitinyl-L-lysine.</text>
        <dbReference type="EC" id="2.3.2.31"/>
    </reaction>
</comment>
<keyword evidence="11" id="KW-0862">Zinc</keyword>
<dbReference type="GO" id="GO:0008270">
    <property type="term" value="F:zinc ion binding"/>
    <property type="evidence" value="ECO:0007669"/>
    <property type="project" value="UniProtKB-KW"/>
</dbReference>
<keyword evidence="10" id="KW-0833">Ubl conjugation pathway</keyword>
<evidence type="ECO:0000256" key="3">
    <source>
        <dbReference type="ARBA" id="ARBA00003976"/>
    </source>
</evidence>
<evidence type="ECO:0000313" key="16">
    <source>
        <dbReference type="Proteomes" id="UP000032180"/>
    </source>
</evidence>
<evidence type="ECO:0000256" key="1">
    <source>
        <dbReference type="ARBA" id="ARBA00001798"/>
    </source>
</evidence>
<feature type="domain" description="RING-type" evidence="13">
    <location>
        <begin position="323"/>
        <end position="371"/>
    </location>
</feature>
<keyword evidence="7" id="KW-0479">Metal-binding</keyword>
<dbReference type="PROSITE" id="PS50089">
    <property type="entry name" value="ZF_RING_2"/>
    <property type="match status" value="2"/>
</dbReference>
<dbReference type="InterPro" id="IPR013083">
    <property type="entry name" value="Znf_RING/FYVE/PHD"/>
</dbReference>
<evidence type="ECO:0000256" key="6">
    <source>
        <dbReference type="ARBA" id="ARBA00022679"/>
    </source>
</evidence>
<organism evidence="15 16">
    <name type="scientific">Leersia perrieri</name>
    <dbReference type="NCBI Taxonomy" id="77586"/>
    <lineage>
        <taxon>Eukaryota</taxon>
        <taxon>Viridiplantae</taxon>
        <taxon>Streptophyta</taxon>
        <taxon>Embryophyta</taxon>
        <taxon>Tracheophyta</taxon>
        <taxon>Spermatophyta</taxon>
        <taxon>Magnoliopsida</taxon>
        <taxon>Liliopsida</taxon>
        <taxon>Poales</taxon>
        <taxon>Poaceae</taxon>
        <taxon>BOP clade</taxon>
        <taxon>Oryzoideae</taxon>
        <taxon>Oryzeae</taxon>
        <taxon>Oryzinae</taxon>
        <taxon>Leersia</taxon>
    </lineage>
</organism>
<evidence type="ECO:0000256" key="2">
    <source>
        <dbReference type="ARBA" id="ARBA00001947"/>
    </source>
</evidence>
<dbReference type="CDD" id="cd22582">
    <property type="entry name" value="BRcat_RBR_unk"/>
    <property type="match status" value="2"/>
</dbReference>
<dbReference type="CDD" id="cd22584">
    <property type="entry name" value="Rcat_RBR_unk"/>
    <property type="match status" value="2"/>
</dbReference>
<comment type="similarity">
    <text evidence="4">Belongs to the RBR family. Ariadne subfamily.</text>
</comment>
<proteinExistence type="inferred from homology"/>
<protein>
    <recommendedName>
        <fullName evidence="5">RBR-type E3 ubiquitin transferase</fullName>
        <ecNumber evidence="5">2.3.2.31</ecNumber>
    </recommendedName>
</protein>
<dbReference type="eggNOG" id="KOG1812">
    <property type="taxonomic scope" value="Eukaryota"/>
</dbReference>
<feature type="domain" description="RING-type" evidence="14">
    <location>
        <begin position="319"/>
        <end position="531"/>
    </location>
</feature>
<dbReference type="EC" id="2.3.2.31" evidence="5"/>
<comment type="cofactor">
    <cofactor evidence="2">
        <name>Zn(2+)</name>
        <dbReference type="ChEBI" id="CHEBI:29105"/>
    </cofactor>
</comment>
<dbReference type="InterPro" id="IPR044066">
    <property type="entry name" value="TRIAD_supradom"/>
</dbReference>
<dbReference type="HOGENOM" id="CLU_518168_0_0_1"/>
<name>A0A0D9X8I5_9ORYZ</name>
<sequence length="531" mass="57556">MASGSGSSSSSDADLTVLVDDFYFSVLSHGRNGDDGDDDDELFPISDEKYASELQLQEVIMSSSAIVASSRRTMTPSIESQQVIFIGESSSSKAASSSSAAATTVAMVFCKICMDAVPEADAHQASWGCDHAFCGGCLAGYIAAKIQENRIAGVNCPEERCRGELDPELCQGIIPREVFDRWGAALCEAMLLGAKRTYCPFKDCSAMMLDDGGEVVTESECPSCRRLFCAACDVPWHAGADCAAYRKLGKGDRGKEDLMLLEMAKGRKWKRCPKCKFFVEKSEGCLHITCRCGFEFCYGCGGQWGITHSKEEKAGKQQRHPSCSICMEPMPPTEAHRGGVGCAHEFCRACLAGHVRAKLDSSGSAGAVRCPDASCGGALDPELCRVALPSDVFERWCAALCEAMFVGARRTYCPFPGCSEMMVADDDGEEGSCVTQTECQGCRRLFCARCGVPWHAGVSCGEFERLGEGERGREDLLLVEAARNGKWKRCPRCRFYVEKSNGCLHITCRCGFEFCYGCGKPWQLIHDGCSG</sequence>
<dbReference type="InterPro" id="IPR031127">
    <property type="entry name" value="E3_UB_ligase_RBR"/>
</dbReference>
<evidence type="ECO:0000256" key="4">
    <source>
        <dbReference type="ARBA" id="ARBA00005884"/>
    </source>
</evidence>
<evidence type="ECO:0000313" key="15">
    <source>
        <dbReference type="EnsemblPlants" id="LPERR08G13890.1"/>
    </source>
</evidence>
<feature type="domain" description="RING-type" evidence="14">
    <location>
        <begin position="106"/>
        <end position="323"/>
    </location>
</feature>
<dbReference type="PANTHER" id="PTHR11685">
    <property type="entry name" value="RBR FAMILY RING FINGER AND IBR DOMAIN-CONTAINING"/>
    <property type="match status" value="1"/>
</dbReference>
<dbReference type="FunFam" id="1.20.120.1750:FF:000018">
    <property type="entry name" value="RBR-type E3 ubiquitin transferase"/>
    <property type="match status" value="2"/>
</dbReference>
<dbReference type="InterPro" id="IPR002867">
    <property type="entry name" value="IBR_dom"/>
</dbReference>
<dbReference type="STRING" id="77586.A0A0D9X8I5"/>
<evidence type="ECO:0000256" key="10">
    <source>
        <dbReference type="ARBA" id="ARBA00022786"/>
    </source>
</evidence>
<dbReference type="PROSITE" id="PS51873">
    <property type="entry name" value="TRIAD"/>
    <property type="match status" value="2"/>
</dbReference>
<keyword evidence="8" id="KW-0677">Repeat</keyword>
<dbReference type="InterPro" id="IPR017907">
    <property type="entry name" value="Znf_RING_CS"/>
</dbReference>
<reference evidence="15" key="3">
    <citation type="submission" date="2015-04" db="UniProtKB">
        <authorList>
            <consortium name="EnsemblPlants"/>
        </authorList>
    </citation>
    <scope>IDENTIFICATION</scope>
</reference>
<evidence type="ECO:0000256" key="8">
    <source>
        <dbReference type="ARBA" id="ARBA00022737"/>
    </source>
</evidence>